<dbReference type="InterPro" id="IPR013103">
    <property type="entry name" value="RVT_2"/>
</dbReference>
<evidence type="ECO:0000313" key="3">
    <source>
        <dbReference type="EMBL" id="KAE9050601.1"/>
    </source>
</evidence>
<dbReference type="InterPro" id="IPR048324">
    <property type="entry name" value="ZSWIM1-3_RNaseH-like"/>
</dbReference>
<reference evidence="3 4" key="1">
    <citation type="submission" date="2018-09" db="EMBL/GenBank/DDBJ databases">
        <title>Genomic investigation of the strawberry pathogen Phytophthora fragariae indicates pathogenicity is determined by transcriptional variation in three key races.</title>
        <authorList>
            <person name="Adams T.M."/>
            <person name="Armitage A.D."/>
            <person name="Sobczyk M.K."/>
            <person name="Bates H.J."/>
            <person name="Dunwell J.M."/>
            <person name="Nellist C.F."/>
            <person name="Harrison R.J."/>
        </authorList>
    </citation>
    <scope>NUCLEOTIDE SEQUENCE [LARGE SCALE GENOMIC DNA]</scope>
    <source>
        <strain evidence="3 4">SCRP249</strain>
    </source>
</reference>
<dbReference type="EMBL" id="QXFV01000074">
    <property type="protein sequence ID" value="KAE9050601.1"/>
    <property type="molecule type" value="Genomic_DNA"/>
</dbReference>
<protein>
    <submittedName>
        <fullName evidence="3">Uncharacterized protein</fullName>
    </submittedName>
</protein>
<evidence type="ECO:0000313" key="4">
    <source>
        <dbReference type="Proteomes" id="UP000429607"/>
    </source>
</evidence>
<comment type="caution">
    <text evidence="3">The sequence shown here is derived from an EMBL/GenBank/DDBJ whole genome shotgun (WGS) entry which is preliminary data.</text>
</comment>
<dbReference type="PANTHER" id="PTHR31569">
    <property type="entry name" value="SWIM-TYPE DOMAIN-CONTAINING PROTEIN"/>
    <property type="match status" value="1"/>
</dbReference>
<accession>A0A6A3PAA9</accession>
<dbReference type="Pfam" id="PF21056">
    <property type="entry name" value="ZSWIM1-3_RNaseH-like"/>
    <property type="match status" value="1"/>
</dbReference>
<feature type="domain" description="Reverse transcriptase Ty1/copia-type" evidence="1">
    <location>
        <begin position="2"/>
        <end position="137"/>
    </location>
</feature>
<evidence type="ECO:0000259" key="2">
    <source>
        <dbReference type="Pfam" id="PF21056"/>
    </source>
</evidence>
<dbReference type="SUPFAM" id="SSF56672">
    <property type="entry name" value="DNA/RNA polymerases"/>
    <property type="match status" value="1"/>
</dbReference>
<dbReference type="PANTHER" id="PTHR31569:SF4">
    <property type="entry name" value="SWIM-TYPE DOMAIN-CONTAINING PROTEIN"/>
    <property type="match status" value="1"/>
</dbReference>
<organism evidence="3 4">
    <name type="scientific">Phytophthora rubi</name>
    <dbReference type="NCBI Taxonomy" id="129364"/>
    <lineage>
        <taxon>Eukaryota</taxon>
        <taxon>Sar</taxon>
        <taxon>Stramenopiles</taxon>
        <taxon>Oomycota</taxon>
        <taxon>Peronosporomycetes</taxon>
        <taxon>Peronosporales</taxon>
        <taxon>Peronosporaceae</taxon>
        <taxon>Phytophthora</taxon>
    </lineage>
</organism>
<dbReference type="Pfam" id="PF07727">
    <property type="entry name" value="RVT_2"/>
    <property type="match status" value="1"/>
</dbReference>
<sequence length="345" mass="39932">MATQMGMRVRQGDVPTSYVNAGLTEVIYMRQPRGFEEGGLSKVWRLKKALYGLNQAGWEWNSEINSFLVELGFVPTREDPCVYLHPTNNLIVLIYVDDILIGYQEEREMDNLMQALREKYGVKDLGEINWFLGICARMDFAQGITTLDRDNSRWRFYAALVVQTKQGWGITLKREVYRHNHTISCEIYMAYPGIRQVSSQSPLMPGIELLVESDAGNHVFGNLEDNYLAETVVMFNLENPKNVYTVNESARGDNGVTSLTTAQMRAMYDDFPEVLQMDCTHKTNKYNYQLLSDVAMDQFSHGQPVQYSLLETTADWHMAKCLDHFNRANDHWKFVRIVRTCEKWW</sequence>
<feature type="domain" description="ZSWIM1/3 RNaseH-like" evidence="2">
    <location>
        <begin position="236"/>
        <end position="338"/>
    </location>
</feature>
<name>A0A6A3PAA9_9STRA</name>
<dbReference type="AlphaFoldDB" id="A0A6A3PAA9"/>
<dbReference type="InterPro" id="IPR052579">
    <property type="entry name" value="Zinc_finger_SWIM"/>
</dbReference>
<evidence type="ECO:0000259" key="1">
    <source>
        <dbReference type="Pfam" id="PF07727"/>
    </source>
</evidence>
<gene>
    <name evidence="3" type="ORF">PR001_g2232</name>
</gene>
<dbReference type="InterPro" id="IPR043502">
    <property type="entry name" value="DNA/RNA_pol_sf"/>
</dbReference>
<dbReference type="Proteomes" id="UP000429607">
    <property type="component" value="Unassembled WGS sequence"/>
</dbReference>
<proteinExistence type="predicted"/>